<evidence type="ECO:0000313" key="2">
    <source>
        <dbReference type="EMBL" id="KAF8658706.1"/>
    </source>
</evidence>
<keyword evidence="3" id="KW-1185">Reference proteome</keyword>
<protein>
    <submittedName>
        <fullName evidence="2">Uncharacterized protein</fullName>
    </submittedName>
</protein>
<sequence length="117" mass="12916">MARHRQDHLREVPPEEPAVVVHRLAFLLDAGRVLMLLGWGTLAASAVSSTTWNRPPDDDAANATRAFVGYLLWLVGVCLVTVVTPASRRGRLPLVAWRGSAVRNLVVVGCFFFPLWN</sequence>
<feature type="transmembrane region" description="Helical" evidence="1">
    <location>
        <begin position="33"/>
        <end position="52"/>
    </location>
</feature>
<reference evidence="2" key="1">
    <citation type="submission" date="2020-07" db="EMBL/GenBank/DDBJ databases">
        <title>Genome sequence and genetic diversity analysis of an under-domesticated orphan crop, white fonio (Digitaria exilis).</title>
        <authorList>
            <person name="Bennetzen J.L."/>
            <person name="Chen S."/>
            <person name="Ma X."/>
            <person name="Wang X."/>
            <person name="Yssel A.E.J."/>
            <person name="Chaluvadi S.R."/>
            <person name="Johnson M."/>
            <person name="Gangashetty P."/>
            <person name="Hamidou F."/>
            <person name="Sanogo M.D."/>
            <person name="Zwaenepoel A."/>
            <person name="Wallace J."/>
            <person name="Van De Peer Y."/>
            <person name="Van Deynze A."/>
        </authorList>
    </citation>
    <scope>NUCLEOTIDE SEQUENCE</scope>
    <source>
        <tissue evidence="2">Leaves</tissue>
    </source>
</reference>
<feature type="transmembrane region" description="Helical" evidence="1">
    <location>
        <begin position="95"/>
        <end position="116"/>
    </location>
</feature>
<dbReference type="EMBL" id="JACEFO010002479">
    <property type="protein sequence ID" value="KAF8658706.1"/>
    <property type="molecule type" value="Genomic_DNA"/>
</dbReference>
<comment type="caution">
    <text evidence="2">The sequence shown here is derived from an EMBL/GenBank/DDBJ whole genome shotgun (WGS) entry which is preliminary data.</text>
</comment>
<dbReference type="AlphaFoldDB" id="A0A835E1I0"/>
<gene>
    <name evidence="2" type="ORF">HU200_059182</name>
</gene>
<accession>A0A835E1I0</accession>
<evidence type="ECO:0000256" key="1">
    <source>
        <dbReference type="SAM" id="Phobius"/>
    </source>
</evidence>
<name>A0A835E1I0_9POAL</name>
<proteinExistence type="predicted"/>
<dbReference type="Proteomes" id="UP000636709">
    <property type="component" value="Unassembled WGS sequence"/>
</dbReference>
<organism evidence="2 3">
    <name type="scientific">Digitaria exilis</name>
    <dbReference type="NCBI Taxonomy" id="1010633"/>
    <lineage>
        <taxon>Eukaryota</taxon>
        <taxon>Viridiplantae</taxon>
        <taxon>Streptophyta</taxon>
        <taxon>Embryophyta</taxon>
        <taxon>Tracheophyta</taxon>
        <taxon>Spermatophyta</taxon>
        <taxon>Magnoliopsida</taxon>
        <taxon>Liliopsida</taxon>
        <taxon>Poales</taxon>
        <taxon>Poaceae</taxon>
        <taxon>PACMAD clade</taxon>
        <taxon>Panicoideae</taxon>
        <taxon>Panicodae</taxon>
        <taxon>Paniceae</taxon>
        <taxon>Anthephorinae</taxon>
        <taxon>Digitaria</taxon>
    </lineage>
</organism>
<feature type="transmembrane region" description="Helical" evidence="1">
    <location>
        <begin position="64"/>
        <end position="83"/>
    </location>
</feature>
<dbReference type="OrthoDB" id="695760at2759"/>
<keyword evidence="1" id="KW-0472">Membrane</keyword>
<keyword evidence="1" id="KW-1133">Transmembrane helix</keyword>
<evidence type="ECO:0000313" key="3">
    <source>
        <dbReference type="Proteomes" id="UP000636709"/>
    </source>
</evidence>
<keyword evidence="1" id="KW-0812">Transmembrane</keyword>